<keyword evidence="4" id="KW-1185">Reference proteome</keyword>
<dbReference type="Gene3D" id="2.10.109.10">
    <property type="entry name" value="Umud Fragment, subunit A"/>
    <property type="match status" value="1"/>
</dbReference>
<keyword evidence="1" id="KW-0472">Membrane</keyword>
<dbReference type="GO" id="GO:0004252">
    <property type="term" value="F:serine-type endopeptidase activity"/>
    <property type="evidence" value="ECO:0007669"/>
    <property type="project" value="InterPro"/>
</dbReference>
<dbReference type="RefSeq" id="WP_055424254.1">
    <property type="nucleotide sequence ID" value="NZ_CYHH01000017.1"/>
</dbReference>
<keyword evidence="1" id="KW-1133">Transmembrane helix</keyword>
<dbReference type="AlphaFoldDB" id="A0A0K6IY35"/>
<dbReference type="InterPro" id="IPR019533">
    <property type="entry name" value="Peptidase_S26"/>
</dbReference>
<name>A0A0K6IY35_9PROT</name>
<proteinExistence type="predicted"/>
<dbReference type="Proteomes" id="UP000182108">
    <property type="component" value="Unassembled WGS sequence"/>
</dbReference>
<dbReference type="EMBL" id="CYHH01000017">
    <property type="protein sequence ID" value="CUB08008.1"/>
    <property type="molecule type" value="Genomic_DNA"/>
</dbReference>
<evidence type="ECO:0000259" key="2">
    <source>
        <dbReference type="Pfam" id="PF10502"/>
    </source>
</evidence>
<accession>A0A0K6IY35</accession>
<reference evidence="4" key="1">
    <citation type="submission" date="2015-08" db="EMBL/GenBank/DDBJ databases">
        <authorList>
            <person name="Babu N.S."/>
            <person name="Beckwith C.J."/>
            <person name="Beseler K.G."/>
            <person name="Brison A."/>
            <person name="Carone J.V."/>
            <person name="Caskin T.P."/>
            <person name="Diamond M."/>
            <person name="Durham M.E."/>
            <person name="Foxe J.M."/>
            <person name="Go M."/>
            <person name="Henderson B.A."/>
            <person name="Jones I.B."/>
            <person name="McGettigan J.A."/>
            <person name="Micheletti S.J."/>
            <person name="Nasrallah M.E."/>
            <person name="Ortiz D."/>
            <person name="Piller C.R."/>
            <person name="Privatt S.R."/>
            <person name="Schneider S.L."/>
            <person name="Sharp S."/>
            <person name="Smith T.C."/>
            <person name="Stanton J.D."/>
            <person name="Ullery H.E."/>
            <person name="Wilson R.J."/>
            <person name="Serrano M.G."/>
            <person name="Buck G."/>
            <person name="Lee V."/>
            <person name="Wang Y."/>
            <person name="Carvalho R."/>
            <person name="Voegtly L."/>
            <person name="Shi R."/>
            <person name="Duckworth R."/>
            <person name="Johnson A."/>
            <person name="Loviza R."/>
            <person name="Walstead R."/>
            <person name="Shah Z."/>
            <person name="Kiflezghi M."/>
            <person name="Wade K."/>
            <person name="Ball S.L."/>
            <person name="Bradley K.W."/>
            <person name="Asai D.J."/>
            <person name="Bowman C.A."/>
            <person name="Russell D.A."/>
            <person name="Pope W.H."/>
            <person name="Jacobs-Sera D."/>
            <person name="Hendrix R.W."/>
            <person name="Hatfull G.F."/>
        </authorList>
    </citation>
    <scope>NUCLEOTIDE SEQUENCE [LARGE SCALE GENOMIC DNA]</scope>
    <source>
        <strain evidence="4">JCM 19170</strain>
    </source>
</reference>
<feature type="transmembrane region" description="Helical" evidence="1">
    <location>
        <begin position="15"/>
        <end position="31"/>
    </location>
</feature>
<evidence type="ECO:0000256" key="1">
    <source>
        <dbReference type="SAM" id="Phobius"/>
    </source>
</evidence>
<dbReference type="InterPro" id="IPR036286">
    <property type="entry name" value="LexA/Signal_pep-like_sf"/>
</dbReference>
<keyword evidence="1" id="KW-0812">Transmembrane</keyword>
<dbReference type="Pfam" id="PF10502">
    <property type="entry name" value="Peptidase_S26"/>
    <property type="match status" value="1"/>
</dbReference>
<sequence length="165" mass="18127">MLDCIFHHIGRRAPIYLWLLVAIAAFGRYFTVSINVSDSLPGTVFLVQKGARPDKGDLAAFRYGGGGPYERGSLFLKRMVGTPGSVVERVDVGEGYWDYYVDGLFVGRAKPTSREGVPLEPGPVGKIPPGHYYMAAPNPDSLDSRYALVGWIGDDRIVGRAFRVF</sequence>
<gene>
    <name evidence="3" type="ORF">Ga0061068_11710</name>
</gene>
<evidence type="ECO:0000313" key="4">
    <source>
        <dbReference type="Proteomes" id="UP000182108"/>
    </source>
</evidence>
<feature type="domain" description="Peptidase S26" evidence="2">
    <location>
        <begin position="17"/>
        <end position="163"/>
    </location>
</feature>
<evidence type="ECO:0000313" key="3">
    <source>
        <dbReference type="EMBL" id="CUB08008.1"/>
    </source>
</evidence>
<dbReference type="SUPFAM" id="SSF51306">
    <property type="entry name" value="LexA/Signal peptidase"/>
    <property type="match status" value="1"/>
</dbReference>
<protein>
    <submittedName>
        <fullName evidence="3">Type IV secretory pathway, protease TraF</fullName>
    </submittedName>
</protein>
<dbReference type="GO" id="GO:0006465">
    <property type="term" value="P:signal peptide processing"/>
    <property type="evidence" value="ECO:0007669"/>
    <property type="project" value="InterPro"/>
</dbReference>
<keyword evidence="3" id="KW-0378">Hydrolase</keyword>
<organism evidence="3 4">
    <name type="scientific">Tepidiphilus thermophilus</name>
    <dbReference type="NCBI Taxonomy" id="876478"/>
    <lineage>
        <taxon>Bacteria</taxon>
        <taxon>Pseudomonadati</taxon>
        <taxon>Pseudomonadota</taxon>
        <taxon>Hydrogenophilia</taxon>
        <taxon>Hydrogenophilales</taxon>
        <taxon>Hydrogenophilaceae</taxon>
        <taxon>Tepidiphilus</taxon>
    </lineage>
</organism>
<keyword evidence="3" id="KW-0645">Protease</keyword>